<proteinExistence type="predicted"/>
<protein>
    <submittedName>
        <fullName evidence="2">Ribosomal RNA-processing protein 40</fullName>
    </submittedName>
</protein>
<name>A0AC34QM91_9BILA</name>
<evidence type="ECO:0000313" key="1">
    <source>
        <dbReference type="Proteomes" id="UP000887576"/>
    </source>
</evidence>
<sequence length="259" mass="29365">MAEFVLPGDKITLHNQVSSDKVHKICGRGINVVRNESYAAVPGFIHENREKFWVNSHYRRYFPQSGDKVIGIVTQKYGDIWRVDIGGIEKAEIDFMSFENATKKNRPDVRLGDLLYGTVNVINKHLEPQMTCIDTAGRANGMGILPRYGTVFTVSCSYCRRLLTDSCRIMEILGKSHIFESTVGVNGRIWINADFETVRFLKTVLLKLETVPESEIEAVINKMVAERMQGGTIPMDNNQMEIEEMKVEIKDEMEDGLIA</sequence>
<reference evidence="2" key="1">
    <citation type="submission" date="2022-11" db="UniProtKB">
        <authorList>
            <consortium name="WormBaseParasite"/>
        </authorList>
    </citation>
    <scope>IDENTIFICATION</scope>
</reference>
<dbReference type="Proteomes" id="UP000887576">
    <property type="component" value="Unplaced"/>
</dbReference>
<accession>A0AC34QM91</accession>
<dbReference type="WBParaSite" id="JU765_v2.g17607.t1">
    <property type="protein sequence ID" value="JU765_v2.g17607.t1"/>
    <property type="gene ID" value="JU765_v2.g17607"/>
</dbReference>
<evidence type="ECO:0000313" key="2">
    <source>
        <dbReference type="WBParaSite" id="JU765_v2.g17607.t1"/>
    </source>
</evidence>
<organism evidence="1 2">
    <name type="scientific">Panagrolaimus sp. JU765</name>
    <dbReference type="NCBI Taxonomy" id="591449"/>
    <lineage>
        <taxon>Eukaryota</taxon>
        <taxon>Metazoa</taxon>
        <taxon>Ecdysozoa</taxon>
        <taxon>Nematoda</taxon>
        <taxon>Chromadorea</taxon>
        <taxon>Rhabditida</taxon>
        <taxon>Tylenchina</taxon>
        <taxon>Panagrolaimomorpha</taxon>
        <taxon>Panagrolaimoidea</taxon>
        <taxon>Panagrolaimidae</taxon>
        <taxon>Panagrolaimus</taxon>
    </lineage>
</organism>